<sequence>MAGKHPENKRARDQLSSSETDDMAAPLRDIHESLSFMKQQLQKLDLLEKLRDEVAELKHSVEFNNALIETLKADNASVRVEVNELKRQTTELRAEKVQMANVILDLQCRSMRDNIIIHGVPEQEKETYQQSEELAKSFLKDELKMGPSEADAIRFSIVHRLGRAKAGHQPPRPIVAKTVNLKMKSSIMAKGRELKGSKYSITDQFPPEILRRRRLLSPIMTDARKSKKRVRMSIDKLFIDGILYKNPEMTYWLN</sequence>
<dbReference type="Proteomes" id="UP001221898">
    <property type="component" value="Unassembled WGS sequence"/>
</dbReference>
<comment type="caution">
    <text evidence="3">The sequence shown here is derived from an EMBL/GenBank/DDBJ whole genome shotgun (WGS) entry which is preliminary data.</text>
</comment>
<gene>
    <name evidence="3" type="ORF">AAFF_G00130480</name>
</gene>
<reference evidence="3" key="1">
    <citation type="journal article" date="2023" name="Science">
        <title>Genome structures resolve the early diversification of teleost fishes.</title>
        <authorList>
            <person name="Parey E."/>
            <person name="Louis A."/>
            <person name="Montfort J."/>
            <person name="Bouchez O."/>
            <person name="Roques C."/>
            <person name="Iampietro C."/>
            <person name="Lluch J."/>
            <person name="Castinel A."/>
            <person name="Donnadieu C."/>
            <person name="Desvignes T."/>
            <person name="Floi Bucao C."/>
            <person name="Jouanno E."/>
            <person name="Wen M."/>
            <person name="Mejri S."/>
            <person name="Dirks R."/>
            <person name="Jansen H."/>
            <person name="Henkel C."/>
            <person name="Chen W.J."/>
            <person name="Zahm M."/>
            <person name="Cabau C."/>
            <person name="Klopp C."/>
            <person name="Thompson A.W."/>
            <person name="Robinson-Rechavi M."/>
            <person name="Braasch I."/>
            <person name="Lecointre G."/>
            <person name="Bobe J."/>
            <person name="Postlethwait J.H."/>
            <person name="Berthelot C."/>
            <person name="Roest Crollius H."/>
            <person name="Guiguen Y."/>
        </authorList>
    </citation>
    <scope>NUCLEOTIDE SEQUENCE</scope>
    <source>
        <strain evidence="3">NC1722</strain>
    </source>
</reference>
<evidence type="ECO:0000313" key="4">
    <source>
        <dbReference type="Proteomes" id="UP001221898"/>
    </source>
</evidence>
<protein>
    <submittedName>
        <fullName evidence="3">Uncharacterized protein</fullName>
    </submittedName>
</protein>
<dbReference type="AlphaFoldDB" id="A0AAD7VXC4"/>
<feature type="region of interest" description="Disordered" evidence="2">
    <location>
        <begin position="1"/>
        <end position="22"/>
    </location>
</feature>
<accession>A0AAD7VXC4</accession>
<keyword evidence="1" id="KW-0175">Coiled coil</keyword>
<dbReference type="InterPro" id="IPR004244">
    <property type="entry name" value="Transposase_22"/>
</dbReference>
<dbReference type="PANTHER" id="PTHR11505">
    <property type="entry name" value="L1 TRANSPOSABLE ELEMENT-RELATED"/>
    <property type="match status" value="1"/>
</dbReference>
<feature type="coiled-coil region" evidence="1">
    <location>
        <begin position="37"/>
        <end position="95"/>
    </location>
</feature>
<name>A0AAD7VXC4_9TELE</name>
<dbReference type="Gene3D" id="3.30.70.1820">
    <property type="entry name" value="L1 transposable element, RRM domain"/>
    <property type="match status" value="1"/>
</dbReference>
<evidence type="ECO:0000313" key="3">
    <source>
        <dbReference type="EMBL" id="KAJ8352965.1"/>
    </source>
</evidence>
<evidence type="ECO:0000256" key="2">
    <source>
        <dbReference type="SAM" id="MobiDB-lite"/>
    </source>
</evidence>
<organism evidence="3 4">
    <name type="scientific">Aldrovandia affinis</name>
    <dbReference type="NCBI Taxonomy" id="143900"/>
    <lineage>
        <taxon>Eukaryota</taxon>
        <taxon>Metazoa</taxon>
        <taxon>Chordata</taxon>
        <taxon>Craniata</taxon>
        <taxon>Vertebrata</taxon>
        <taxon>Euteleostomi</taxon>
        <taxon>Actinopterygii</taxon>
        <taxon>Neopterygii</taxon>
        <taxon>Teleostei</taxon>
        <taxon>Notacanthiformes</taxon>
        <taxon>Halosauridae</taxon>
        <taxon>Aldrovandia</taxon>
    </lineage>
</organism>
<evidence type="ECO:0000256" key="1">
    <source>
        <dbReference type="SAM" id="Coils"/>
    </source>
</evidence>
<proteinExistence type="predicted"/>
<dbReference type="EMBL" id="JAINUG010001902">
    <property type="protein sequence ID" value="KAJ8352965.1"/>
    <property type="molecule type" value="Genomic_DNA"/>
</dbReference>
<feature type="compositionally biased region" description="Basic and acidic residues" evidence="2">
    <location>
        <begin position="1"/>
        <end position="13"/>
    </location>
</feature>
<keyword evidence="4" id="KW-1185">Reference proteome</keyword>